<dbReference type="EMBL" id="VIUW01000006">
    <property type="protein sequence ID" value="TWD13051.1"/>
    <property type="molecule type" value="Genomic_DNA"/>
</dbReference>
<evidence type="ECO:0000256" key="3">
    <source>
        <dbReference type="ARBA" id="ARBA00022801"/>
    </source>
</evidence>
<evidence type="ECO:0000256" key="1">
    <source>
        <dbReference type="ARBA" id="ARBA00022722"/>
    </source>
</evidence>
<feature type="transmembrane region" description="Helical" evidence="4">
    <location>
        <begin position="32"/>
        <end position="51"/>
    </location>
</feature>
<dbReference type="SUPFAM" id="SSF50199">
    <property type="entry name" value="Staphylococcal nuclease"/>
    <property type="match status" value="1"/>
</dbReference>
<keyword evidence="4" id="KW-0812">Transmembrane</keyword>
<accession>A0A560W603</accession>
<keyword evidence="4" id="KW-1133">Transmembrane helix</keyword>
<dbReference type="Proteomes" id="UP000315628">
    <property type="component" value="Unassembled WGS sequence"/>
</dbReference>
<evidence type="ECO:0000313" key="7">
    <source>
        <dbReference type="Proteomes" id="UP000315628"/>
    </source>
</evidence>
<dbReference type="AlphaFoldDB" id="A0A560W603"/>
<feature type="domain" description="TNase-like" evidence="5">
    <location>
        <begin position="64"/>
        <end position="200"/>
    </location>
</feature>
<reference evidence="6 7" key="1">
    <citation type="submission" date="2019-06" db="EMBL/GenBank/DDBJ databases">
        <title>Sequencing the genomes of 1000 actinobacteria strains.</title>
        <authorList>
            <person name="Klenk H.-P."/>
        </authorList>
    </citation>
    <scope>NUCLEOTIDE SEQUENCE [LARGE SCALE GENOMIC DNA]</scope>
    <source>
        <strain evidence="6 7">DSM 18935</strain>
    </source>
</reference>
<evidence type="ECO:0000313" key="6">
    <source>
        <dbReference type="EMBL" id="TWD13051.1"/>
    </source>
</evidence>
<proteinExistence type="predicted"/>
<dbReference type="GO" id="GO:0016787">
    <property type="term" value="F:hydrolase activity"/>
    <property type="evidence" value="ECO:0007669"/>
    <property type="project" value="UniProtKB-KW"/>
</dbReference>
<dbReference type="GO" id="GO:0004519">
    <property type="term" value="F:endonuclease activity"/>
    <property type="evidence" value="ECO:0007669"/>
    <property type="project" value="UniProtKB-KW"/>
</dbReference>
<dbReference type="PANTHER" id="PTHR12302">
    <property type="entry name" value="EBNA2 BINDING PROTEIN P100"/>
    <property type="match status" value="1"/>
</dbReference>
<keyword evidence="1" id="KW-0540">Nuclease</keyword>
<protein>
    <submittedName>
        <fullName evidence="6">Nuclease-like protein</fullName>
    </submittedName>
</protein>
<dbReference type="PANTHER" id="PTHR12302:SF3">
    <property type="entry name" value="SERINE_THREONINE-PROTEIN KINASE 31"/>
    <property type="match status" value="1"/>
</dbReference>
<dbReference type="OrthoDB" id="5241375at2"/>
<keyword evidence="7" id="KW-1185">Reference proteome</keyword>
<comment type="caution">
    <text evidence="6">The sequence shown here is derived from an EMBL/GenBank/DDBJ whole genome shotgun (WGS) entry which is preliminary data.</text>
</comment>
<name>A0A560W603_9MICO</name>
<dbReference type="InterPro" id="IPR035437">
    <property type="entry name" value="SNase_OB-fold_sf"/>
</dbReference>
<dbReference type="RefSeq" id="WP_144858246.1">
    <property type="nucleotide sequence ID" value="NZ_BAAAYT010000010.1"/>
</dbReference>
<gene>
    <name evidence="6" type="ORF">FB557_2818</name>
</gene>
<dbReference type="PROSITE" id="PS50830">
    <property type="entry name" value="TNASE_3"/>
    <property type="match status" value="1"/>
</dbReference>
<evidence type="ECO:0000259" key="5">
    <source>
        <dbReference type="PROSITE" id="PS50830"/>
    </source>
</evidence>
<keyword evidence="3" id="KW-0378">Hydrolase</keyword>
<evidence type="ECO:0000256" key="2">
    <source>
        <dbReference type="ARBA" id="ARBA00022759"/>
    </source>
</evidence>
<dbReference type="SMART" id="SM00318">
    <property type="entry name" value="SNc"/>
    <property type="match status" value="1"/>
</dbReference>
<dbReference type="Gene3D" id="2.40.50.90">
    <property type="match status" value="1"/>
</dbReference>
<organism evidence="6 7">
    <name type="scientific">Marihabitans asiaticum</name>
    <dbReference type="NCBI Taxonomy" id="415218"/>
    <lineage>
        <taxon>Bacteria</taxon>
        <taxon>Bacillati</taxon>
        <taxon>Actinomycetota</taxon>
        <taxon>Actinomycetes</taxon>
        <taxon>Micrococcales</taxon>
        <taxon>Intrasporangiaceae</taxon>
        <taxon>Marihabitans</taxon>
    </lineage>
</organism>
<keyword evidence="2" id="KW-0255">Endonuclease</keyword>
<dbReference type="InterPro" id="IPR016071">
    <property type="entry name" value="Staphylococal_nuclease_OB-fold"/>
</dbReference>
<dbReference type="Pfam" id="PF00565">
    <property type="entry name" value="SNase"/>
    <property type="match status" value="1"/>
</dbReference>
<keyword evidence="4" id="KW-0472">Membrane</keyword>
<sequence length="200" mass="21374">MARLRSCSCGQRHRQSTIGCPNARKGRQAPSVRVVGALLGLGAVFLLLSGLPDVTFWSGSGSAESTTGTVTRVVDGDTVVVADKSGRDLGRVRILGMDAPETNPAQCWSKESTQAAKRLLEGKDVTLVSDPKNDDRDDNGRLLRYVDLPGGDGKSRDVTAVMLRQGHAWKTAKARTHTREADYRAPSKAAKAAGRGVWSC</sequence>
<evidence type="ECO:0000256" key="4">
    <source>
        <dbReference type="SAM" id="Phobius"/>
    </source>
</evidence>